<evidence type="ECO:0000256" key="3">
    <source>
        <dbReference type="SAM" id="MobiDB-lite"/>
    </source>
</evidence>
<evidence type="ECO:0000313" key="5">
    <source>
        <dbReference type="Proteomes" id="UP000192596"/>
    </source>
</evidence>
<evidence type="ECO:0000256" key="2">
    <source>
        <dbReference type="ARBA" id="ARBA00022737"/>
    </source>
</evidence>
<reference evidence="5" key="1">
    <citation type="submission" date="2017-03" db="EMBL/GenBank/DDBJ databases">
        <title>Genomes of endolithic fungi from Antarctica.</title>
        <authorList>
            <person name="Coleine C."/>
            <person name="Masonjones S."/>
            <person name="Stajich J.E."/>
        </authorList>
    </citation>
    <scope>NUCLEOTIDE SEQUENCE [LARGE SCALE GENOMIC DNA]</scope>
    <source>
        <strain evidence="5">CCFEE 5527</strain>
    </source>
</reference>
<keyword evidence="1" id="KW-0433">Leucine-rich repeat</keyword>
<dbReference type="OrthoDB" id="7451790at2759"/>
<dbReference type="Proteomes" id="UP000192596">
    <property type="component" value="Unassembled WGS sequence"/>
</dbReference>
<dbReference type="SMART" id="SM00369">
    <property type="entry name" value="LRR_TYP"/>
    <property type="match status" value="5"/>
</dbReference>
<dbReference type="AlphaFoldDB" id="A0A1V8T333"/>
<dbReference type="PROSITE" id="PS51450">
    <property type="entry name" value="LRR"/>
    <property type="match status" value="3"/>
</dbReference>
<dbReference type="Pfam" id="PF13516">
    <property type="entry name" value="LRR_6"/>
    <property type="match status" value="1"/>
</dbReference>
<organism evidence="4 5">
    <name type="scientific">Cryoendolithus antarcticus</name>
    <dbReference type="NCBI Taxonomy" id="1507870"/>
    <lineage>
        <taxon>Eukaryota</taxon>
        <taxon>Fungi</taxon>
        <taxon>Dikarya</taxon>
        <taxon>Ascomycota</taxon>
        <taxon>Pezizomycotina</taxon>
        <taxon>Dothideomycetes</taxon>
        <taxon>Dothideomycetidae</taxon>
        <taxon>Cladosporiales</taxon>
        <taxon>Cladosporiaceae</taxon>
        <taxon>Cryoendolithus</taxon>
    </lineage>
</organism>
<keyword evidence="2" id="KW-0677">Repeat</keyword>
<dbReference type="InterPro" id="IPR052574">
    <property type="entry name" value="CDIRP"/>
</dbReference>
<evidence type="ECO:0000313" key="4">
    <source>
        <dbReference type="EMBL" id="OQO05714.1"/>
    </source>
</evidence>
<proteinExistence type="predicted"/>
<comment type="caution">
    <text evidence="4">The sequence shown here is derived from an EMBL/GenBank/DDBJ whole genome shotgun (WGS) entry which is preliminary data.</text>
</comment>
<dbReference type="EMBL" id="NAJO01000018">
    <property type="protein sequence ID" value="OQO05714.1"/>
    <property type="molecule type" value="Genomic_DNA"/>
</dbReference>
<keyword evidence="5" id="KW-1185">Reference proteome</keyword>
<dbReference type="GO" id="GO:0031028">
    <property type="term" value="P:septation initiation signaling"/>
    <property type="evidence" value="ECO:0007669"/>
    <property type="project" value="TreeGrafter"/>
</dbReference>
<dbReference type="InterPro" id="IPR001611">
    <property type="entry name" value="Leu-rich_rpt"/>
</dbReference>
<protein>
    <submittedName>
        <fullName evidence="4">Uncharacterized protein</fullName>
    </submittedName>
</protein>
<dbReference type="InterPro" id="IPR003591">
    <property type="entry name" value="Leu-rich_rpt_typical-subtyp"/>
</dbReference>
<dbReference type="STRING" id="1507870.A0A1V8T333"/>
<dbReference type="GO" id="GO:0061499">
    <property type="term" value="C:outer plaque of mitotic spindle pole body"/>
    <property type="evidence" value="ECO:0007669"/>
    <property type="project" value="TreeGrafter"/>
</dbReference>
<dbReference type="GO" id="GO:0035591">
    <property type="term" value="F:signaling adaptor activity"/>
    <property type="evidence" value="ECO:0007669"/>
    <property type="project" value="TreeGrafter"/>
</dbReference>
<dbReference type="PANTHER" id="PTHR47566">
    <property type="match status" value="1"/>
</dbReference>
<dbReference type="PANTHER" id="PTHR47566:SF1">
    <property type="entry name" value="PROTEIN NUD1"/>
    <property type="match status" value="1"/>
</dbReference>
<name>A0A1V8T333_9PEZI</name>
<dbReference type="InParanoid" id="A0A1V8T333"/>
<dbReference type="GO" id="GO:1902412">
    <property type="term" value="P:regulation of mitotic cytokinesis"/>
    <property type="evidence" value="ECO:0007669"/>
    <property type="project" value="TreeGrafter"/>
</dbReference>
<evidence type="ECO:0000256" key="1">
    <source>
        <dbReference type="ARBA" id="ARBA00022614"/>
    </source>
</evidence>
<sequence>MAAVAPSAWLAGLPETEVLWDAAPAVAPTTPIGSITSTPGSVRTRSPKVNYDTVQQRSAPPKMSGPKTNHEWQKRLMQGNVTYGEQTDLFAAPALENMFSKPAKSTIRKSNSVAFKRVIDTIAEDVSATSLASNDIAKAEGFSSVNLKSSRPTRSMKILKRQAKAGITVSRADVDVDESQGMLEAALALEEDSLPEIRIQSASIVGSMAFRRVGSLAGKRPPPSPGKDATPKRRRTAPAFAMATGDYMNEAKQVLNIIRSSESPQKTIKTLDQKSVAHLIGGEVKGMTYDAESKCWVRAKSAQFFKPNSVASSDTDPFGEISDLTTDHLPRGHVARKEAIGQSELSFGDAIEGTVYKEDGISAETAVRHSEDESGSSSEVIDDTLALYQHQHTDDPSTVEIDEPADDANIAAVSLLHLHSSKGEQSSPVTPQALMRQVLDISELSSLADFTIFRSDGAPSNLENLKLELLSVLIEAVGHVGKDIRTLNLAAKELKSLHGLIEYCPEVEELDVSDNALTQLDGIPSTACRSLCAKGNQLDDVTYFGQLTDLECLDVSENSLTDLDGLADLHRLKDLKCAANSLTFVDFRDTPFPCLESLDLSKNQITQAAGLDALPNLISLTLDNNTMPSILDVLPVMPCLESLSLRSCGIHIIPSDLHTRLPALRHLVLDGNPIADIRPLSHVPSLEHLSLASCQISRLRQTVFTLRLTNRLTSIDLRSNPLTHGFYDCAASQGILAKHTVDGEIAVRRTVYEALLAGCLRKKDVVVDGNVMVEKDRSGIWERLVELDVVGKEMARTEQQ</sequence>
<dbReference type="Gene3D" id="3.80.10.10">
    <property type="entry name" value="Ribonuclease Inhibitor"/>
    <property type="match status" value="1"/>
</dbReference>
<dbReference type="SMART" id="SM00365">
    <property type="entry name" value="LRR_SD22"/>
    <property type="match status" value="4"/>
</dbReference>
<gene>
    <name evidence="4" type="ORF">B0A48_09807</name>
</gene>
<dbReference type="InterPro" id="IPR032675">
    <property type="entry name" value="LRR_dom_sf"/>
</dbReference>
<accession>A0A1V8T333</accession>
<feature type="region of interest" description="Disordered" evidence="3">
    <location>
        <begin position="215"/>
        <end position="235"/>
    </location>
</feature>
<dbReference type="SUPFAM" id="SSF52058">
    <property type="entry name" value="L domain-like"/>
    <property type="match status" value="1"/>
</dbReference>